<name>A0A5B8KU70_9HYPH</name>
<keyword evidence="2" id="KW-0540">Nuclease</keyword>
<dbReference type="EMBL" id="CP042301">
    <property type="protein sequence ID" value="QDY99186.1"/>
    <property type="molecule type" value="Genomic_DNA"/>
</dbReference>
<dbReference type="GO" id="GO:0110001">
    <property type="term" value="C:toxin-antitoxin complex"/>
    <property type="evidence" value="ECO:0007669"/>
    <property type="project" value="InterPro"/>
</dbReference>
<dbReference type="OrthoDB" id="4829434at2"/>
<dbReference type="InterPro" id="IPR008201">
    <property type="entry name" value="HepT-like"/>
</dbReference>
<keyword evidence="3" id="KW-0378">Hydrolase</keyword>
<organism evidence="4 5">
    <name type="scientific">Nitratireductor mangrovi</name>
    <dbReference type="NCBI Taxonomy" id="2599600"/>
    <lineage>
        <taxon>Bacteria</taxon>
        <taxon>Pseudomonadati</taxon>
        <taxon>Pseudomonadota</taxon>
        <taxon>Alphaproteobacteria</taxon>
        <taxon>Hyphomicrobiales</taxon>
        <taxon>Phyllobacteriaceae</taxon>
        <taxon>Nitratireductor</taxon>
    </lineage>
</organism>
<dbReference type="AlphaFoldDB" id="A0A5B8KU70"/>
<keyword evidence="1" id="KW-1277">Toxin-antitoxin system</keyword>
<dbReference type="Pfam" id="PF01934">
    <property type="entry name" value="HepT-like"/>
    <property type="match status" value="1"/>
</dbReference>
<reference evidence="4" key="1">
    <citation type="submission" date="2020-04" db="EMBL/GenBank/DDBJ databases">
        <title>Nitratireductor sp. nov. isolated from mangrove soil.</title>
        <authorList>
            <person name="Ye Y."/>
        </authorList>
    </citation>
    <scope>NUCLEOTIDE SEQUENCE</scope>
    <source>
        <strain evidence="4">SY7</strain>
    </source>
</reference>
<dbReference type="GO" id="GO:0004540">
    <property type="term" value="F:RNA nuclease activity"/>
    <property type="evidence" value="ECO:0007669"/>
    <property type="project" value="InterPro"/>
</dbReference>
<dbReference type="KEGG" id="niy:FQ775_01690"/>
<proteinExistence type="predicted"/>
<accession>A0A5B8KU70</accession>
<evidence type="ECO:0000256" key="3">
    <source>
        <dbReference type="ARBA" id="ARBA00022801"/>
    </source>
</evidence>
<evidence type="ECO:0000313" key="4">
    <source>
        <dbReference type="EMBL" id="QDY99186.1"/>
    </source>
</evidence>
<evidence type="ECO:0000313" key="5">
    <source>
        <dbReference type="Proteomes" id="UP000321389"/>
    </source>
</evidence>
<evidence type="ECO:0000256" key="2">
    <source>
        <dbReference type="ARBA" id="ARBA00022722"/>
    </source>
</evidence>
<evidence type="ECO:0000256" key="1">
    <source>
        <dbReference type="ARBA" id="ARBA00022649"/>
    </source>
</evidence>
<dbReference type="GO" id="GO:0016787">
    <property type="term" value="F:hydrolase activity"/>
    <property type="evidence" value="ECO:0007669"/>
    <property type="project" value="UniProtKB-KW"/>
</dbReference>
<gene>
    <name evidence="4" type="ORF">FQ775_01690</name>
</gene>
<protein>
    <submittedName>
        <fullName evidence="4">DUF86 domain-containing protein</fullName>
    </submittedName>
</protein>
<sequence>MDGVSRDEFVVDELRQAGACKCVEAIGEAAGEILRRFRGFAIAYPELELAAAYRTRNRLSHGYDTFDRQTLWDTYYVPRLVADIGQLLTDSHG</sequence>
<keyword evidence="5" id="KW-1185">Reference proteome</keyword>
<dbReference type="Proteomes" id="UP000321389">
    <property type="component" value="Chromosome"/>
</dbReference>